<gene>
    <name evidence="1" type="ORF">MHY01S_29700</name>
</gene>
<dbReference type="EMBL" id="BJXL01000133">
    <property type="protein sequence ID" value="GEM84804.1"/>
    <property type="molecule type" value="Genomic_DNA"/>
</dbReference>
<sequence>MGRLDMLLIWLPQPAGFKLMALFSTLDAGIQEVLAAWKARWDLERVHRLLKQNLGLSKCLSRSYATQLKHADLAIEALHLIRQQKQLHPDLSWRTAQHNAAKTLKSQLLTVLPALSA</sequence>
<dbReference type="Proteomes" id="UP000321197">
    <property type="component" value="Unassembled WGS sequence"/>
</dbReference>
<accession>A0A511R5B1</accession>
<evidence type="ECO:0000313" key="1">
    <source>
        <dbReference type="EMBL" id="GEM84804.1"/>
    </source>
</evidence>
<organism evidence="1 2">
    <name type="scientific">Meiothermus hypogaeus NBRC 106114</name>
    <dbReference type="NCBI Taxonomy" id="1227553"/>
    <lineage>
        <taxon>Bacteria</taxon>
        <taxon>Thermotogati</taxon>
        <taxon>Deinococcota</taxon>
        <taxon>Deinococci</taxon>
        <taxon>Thermales</taxon>
        <taxon>Thermaceae</taxon>
        <taxon>Meiothermus</taxon>
    </lineage>
</organism>
<dbReference type="SUPFAM" id="SSF53098">
    <property type="entry name" value="Ribonuclease H-like"/>
    <property type="match status" value="1"/>
</dbReference>
<evidence type="ECO:0000313" key="2">
    <source>
        <dbReference type="Proteomes" id="UP000321197"/>
    </source>
</evidence>
<dbReference type="AlphaFoldDB" id="A0A511R5B1"/>
<dbReference type="InterPro" id="IPR012337">
    <property type="entry name" value="RNaseH-like_sf"/>
</dbReference>
<protein>
    <recommendedName>
        <fullName evidence="3">Transposase IS4-like domain-containing protein</fullName>
    </recommendedName>
</protein>
<comment type="caution">
    <text evidence="1">The sequence shown here is derived from an EMBL/GenBank/DDBJ whole genome shotgun (WGS) entry which is preliminary data.</text>
</comment>
<evidence type="ECO:0008006" key="3">
    <source>
        <dbReference type="Google" id="ProtNLM"/>
    </source>
</evidence>
<proteinExistence type="predicted"/>
<reference evidence="1 2" key="1">
    <citation type="submission" date="2019-07" db="EMBL/GenBank/DDBJ databases">
        <title>Whole genome shotgun sequence of Meiothermus hypogaeus NBRC 106114.</title>
        <authorList>
            <person name="Hosoyama A."/>
            <person name="Uohara A."/>
            <person name="Ohji S."/>
            <person name="Ichikawa N."/>
        </authorList>
    </citation>
    <scope>NUCLEOTIDE SEQUENCE [LARGE SCALE GENOMIC DNA]</scope>
    <source>
        <strain evidence="1 2">NBRC 106114</strain>
    </source>
</reference>
<name>A0A511R5B1_9DEIN</name>